<dbReference type="PANTHER" id="PTHR24223:SF345">
    <property type="entry name" value="ABC MULTIDRUG TRANSPORTER (EUROFUNG)"/>
    <property type="match status" value="1"/>
</dbReference>
<dbReference type="PANTHER" id="PTHR24223">
    <property type="entry name" value="ATP-BINDING CASSETTE SUB-FAMILY C"/>
    <property type="match status" value="1"/>
</dbReference>
<feature type="domain" description="ABC transmembrane type-1" evidence="12">
    <location>
        <begin position="122"/>
        <end position="389"/>
    </location>
</feature>
<feature type="transmembrane region" description="Helical" evidence="10">
    <location>
        <begin position="967"/>
        <end position="987"/>
    </location>
</feature>
<evidence type="ECO:0000256" key="8">
    <source>
        <dbReference type="ARBA" id="ARBA00023136"/>
    </source>
</evidence>
<dbReference type="InterPro" id="IPR036640">
    <property type="entry name" value="ABC1_TM_sf"/>
</dbReference>
<evidence type="ECO:0000256" key="6">
    <source>
        <dbReference type="ARBA" id="ARBA00022840"/>
    </source>
</evidence>
<dbReference type="STRING" id="43265.A0A545V0U3"/>
<dbReference type="InterPro" id="IPR017871">
    <property type="entry name" value="ABC_transporter-like_CS"/>
</dbReference>
<dbReference type="InterPro" id="IPR027417">
    <property type="entry name" value="P-loop_NTPase"/>
</dbReference>
<keyword evidence="8 10" id="KW-0472">Membrane</keyword>
<comment type="caution">
    <text evidence="13">The sequence shown here is derived from an EMBL/GenBank/DDBJ whole genome shotgun (WGS) entry which is preliminary data.</text>
</comment>
<evidence type="ECO:0000256" key="3">
    <source>
        <dbReference type="ARBA" id="ARBA00022475"/>
    </source>
</evidence>
<dbReference type="PROSITE" id="PS50929">
    <property type="entry name" value="ABC_TM1F"/>
    <property type="match status" value="2"/>
</dbReference>
<feature type="domain" description="ABC transporter" evidence="11">
    <location>
        <begin position="452"/>
        <end position="681"/>
    </location>
</feature>
<dbReference type="InterPro" id="IPR044746">
    <property type="entry name" value="ABCC_6TM_D1"/>
</dbReference>
<evidence type="ECO:0000256" key="1">
    <source>
        <dbReference type="ARBA" id="ARBA00004651"/>
    </source>
</evidence>
<accession>A0A545V0U3</accession>
<dbReference type="InterPro" id="IPR011527">
    <property type="entry name" value="ABC1_TM_dom"/>
</dbReference>
<keyword evidence="4 10" id="KW-0812">Transmembrane</keyword>
<feature type="transmembrane region" description="Helical" evidence="10">
    <location>
        <begin position="739"/>
        <end position="762"/>
    </location>
</feature>
<feature type="domain" description="ABC transmembrane type-1" evidence="12">
    <location>
        <begin position="743"/>
        <end position="1023"/>
    </location>
</feature>
<keyword evidence="3" id="KW-1003">Cell membrane</keyword>
<evidence type="ECO:0000259" key="11">
    <source>
        <dbReference type="PROSITE" id="PS50893"/>
    </source>
</evidence>
<dbReference type="PROSITE" id="PS00211">
    <property type="entry name" value="ABC_TRANSPORTER_1"/>
    <property type="match status" value="2"/>
</dbReference>
<dbReference type="Pfam" id="PF00005">
    <property type="entry name" value="ABC_tran"/>
    <property type="match status" value="2"/>
</dbReference>
<proteinExistence type="predicted"/>
<keyword evidence="2" id="KW-0813">Transport</keyword>
<dbReference type="GO" id="GO:0005524">
    <property type="term" value="F:ATP binding"/>
    <property type="evidence" value="ECO:0007669"/>
    <property type="project" value="UniProtKB-KW"/>
</dbReference>
<dbReference type="SUPFAM" id="SSF90123">
    <property type="entry name" value="ABC transporter transmembrane region"/>
    <property type="match status" value="2"/>
</dbReference>
<evidence type="ECO:0000256" key="10">
    <source>
        <dbReference type="SAM" id="Phobius"/>
    </source>
</evidence>
<feature type="compositionally biased region" description="Polar residues" evidence="9">
    <location>
        <begin position="669"/>
        <end position="693"/>
    </location>
</feature>
<name>A0A545V0U3_9HYPO</name>
<evidence type="ECO:0000256" key="7">
    <source>
        <dbReference type="ARBA" id="ARBA00022989"/>
    </source>
</evidence>
<feature type="transmembrane region" description="Helical" evidence="10">
    <location>
        <begin position="44"/>
        <end position="61"/>
    </location>
</feature>
<keyword evidence="5" id="KW-0547">Nucleotide-binding</keyword>
<dbReference type="FunFam" id="1.20.1560.10:FF:000066">
    <property type="entry name" value="ABC multidrug transporter (Eurofung)"/>
    <property type="match status" value="1"/>
</dbReference>
<feature type="transmembrane region" description="Helical" evidence="10">
    <location>
        <begin position="363"/>
        <end position="381"/>
    </location>
</feature>
<feature type="transmembrane region" description="Helical" evidence="10">
    <location>
        <begin position="6"/>
        <end position="23"/>
    </location>
</feature>
<comment type="subcellular location">
    <subcellularLocation>
        <location evidence="1">Cell membrane</location>
        <topology evidence="1">Multi-pass membrane protein</topology>
    </subcellularLocation>
</comment>
<evidence type="ECO:0000313" key="13">
    <source>
        <dbReference type="EMBL" id="TQV95348.1"/>
    </source>
</evidence>
<dbReference type="PROSITE" id="PS50893">
    <property type="entry name" value="ABC_TRANSPORTER_2"/>
    <property type="match status" value="2"/>
</dbReference>
<dbReference type="GO" id="GO:0016887">
    <property type="term" value="F:ATP hydrolysis activity"/>
    <property type="evidence" value="ECO:0007669"/>
    <property type="project" value="InterPro"/>
</dbReference>
<reference evidence="13 14" key="1">
    <citation type="journal article" date="2019" name="Appl. Microbiol. Biotechnol.">
        <title>Genome sequence of Isaria javanica and comparative genome analysis insights into family S53 peptidase evolution in fungal entomopathogens.</title>
        <authorList>
            <person name="Lin R."/>
            <person name="Zhang X."/>
            <person name="Xin B."/>
            <person name="Zou M."/>
            <person name="Gao Y."/>
            <person name="Qin F."/>
            <person name="Hu Q."/>
            <person name="Xie B."/>
            <person name="Cheng X."/>
        </authorList>
    </citation>
    <scope>NUCLEOTIDE SEQUENCE [LARGE SCALE GENOMIC DNA]</scope>
    <source>
        <strain evidence="13 14">IJ1G</strain>
    </source>
</reference>
<dbReference type="EMBL" id="SPUK01000008">
    <property type="protein sequence ID" value="TQV95348.1"/>
    <property type="molecule type" value="Genomic_DNA"/>
</dbReference>
<organism evidence="13 14">
    <name type="scientific">Cordyceps javanica</name>
    <dbReference type="NCBI Taxonomy" id="43265"/>
    <lineage>
        <taxon>Eukaryota</taxon>
        <taxon>Fungi</taxon>
        <taxon>Dikarya</taxon>
        <taxon>Ascomycota</taxon>
        <taxon>Pezizomycotina</taxon>
        <taxon>Sordariomycetes</taxon>
        <taxon>Hypocreomycetidae</taxon>
        <taxon>Hypocreales</taxon>
        <taxon>Cordycipitaceae</taxon>
        <taxon>Cordyceps</taxon>
    </lineage>
</organism>
<sequence length="1310" mass="144154">MSYSVVLVATVATKAVLIVLDSWHKGSWLLLNRTDMSPEAMCNLASLGVFGWLYSLFMRGYRNILSFEMLYPLDHDLAADILSTRFQRTLKRHPLNERRHALIFALSRTLWQELLLPIIPRVVFLASSFCQPYLIDALLGYLEQEPRNKDHGNGLICATLLTYLSIAISNALYWYLQERFVIKVRGCLALAVYTKTTKLDLHSSDNSSVLTIMSTDIERTRIGILQIHELWANLAQVGIACWLLQGQLGSAFAAPIVIVFLSTGLASLAGKLITPRQRVWMEAIQARVGATADAISQMKFIKMSGMARPVQGYIQHLRVRELALGSRWRQIIAFSSSIAQIPMLAAPFVTLAVTSKSLNTSNIFVSLSYLTLLASPMMVLLQKIPQLVSALTCLQRIQAFLEREEMTEFRILDGCTRIAQQTVVAAQVGPKVTKSVALETLRPMPPSSPYCISVQNAHFGWDLGKCILRNVSIVIPRNQLTVIVGPVGCGKSTMCKLLLGEIPHAEGKVTLFQINKIGYCDQQPFLANVSIRENVVGFNEFSEARYQKVIYATMLHVDLATLSLGDQTIVGSGGIALSGGQRQRLSIARALYAADVDVFIFDDVLSGLDANTEEHVFHHVFGLDGLARQSGATMVLCTHNQRHVASAHHVIRISECGLVTQETVRATPQANHAGSTDATTHGSMFEQPSSLVSNPPAPGCIAPPSTNTGEPLSPGAAGSSARQTGDGTVYKYYLKSIRAFPLAIFLVSGICFGFLENFPRVWLIYWTRDLARGEDALHPHAYWIGIYGFLQMSCWVASVVTCVVVLTTFVSQSGAALHEIALSTIVDATLRLFTLTDVGVLVNYFSQDTNLIDTQLPSSFINVILEATTIIGMAAVLASSSPWLVLVYPALIFILWFVQHFYLRTSRQLRLLDLEAKSPLYAHFMDTLRGISTLRAFGWVEQSVAQNKERLDTSQQAMYLLAMIQRWLNLSLSLIVAITAAALVALMTRLGADASISGASLVTLMTLSQSLVDFVTFYAAMETSIGAVTRIRTLAQSTRTERVAGRQVLPVESWPRRGEVIVQNAWASYVDSPTECSIRGLSVYIRAGQKVALCGRSGSGKSSFVLLLLALLEPLNPVEYNTRLLIDGDSLLSMEPQKLREHIVTIPQEPVFLPPGSSVAQNLDPFDQVSRDLCEDIVKQVGLWSAVQDQGGSLDAILQSSSLSQGQRQLFSLARAVLKRRVSGSNVLLLDEFTSSVDAVTERKMMEIIMNEFRNATVIMVSHRLGVVMEMFDRVLLMDNGQLVEDGAPRTLAKTDGSLFSKLLHSANVL</sequence>
<dbReference type="Proteomes" id="UP000315783">
    <property type="component" value="Unassembled WGS sequence"/>
</dbReference>
<dbReference type="CDD" id="cd18580">
    <property type="entry name" value="ABC_6TM_ABCC_D2"/>
    <property type="match status" value="1"/>
</dbReference>
<dbReference type="InterPro" id="IPR003593">
    <property type="entry name" value="AAA+_ATPase"/>
</dbReference>
<dbReference type="Pfam" id="PF00664">
    <property type="entry name" value="ABC_membrane"/>
    <property type="match status" value="2"/>
</dbReference>
<dbReference type="GO" id="GO:0140359">
    <property type="term" value="F:ABC-type transporter activity"/>
    <property type="evidence" value="ECO:0007669"/>
    <property type="project" value="InterPro"/>
</dbReference>
<feature type="region of interest" description="Disordered" evidence="9">
    <location>
        <begin position="669"/>
        <end position="723"/>
    </location>
</feature>
<dbReference type="InterPro" id="IPR003439">
    <property type="entry name" value="ABC_transporter-like_ATP-bd"/>
</dbReference>
<keyword evidence="7 10" id="KW-1133">Transmembrane helix</keyword>
<feature type="transmembrane region" description="Helical" evidence="10">
    <location>
        <begin position="154"/>
        <end position="176"/>
    </location>
</feature>
<evidence type="ECO:0000256" key="4">
    <source>
        <dbReference type="ARBA" id="ARBA00022692"/>
    </source>
</evidence>
<keyword evidence="6" id="KW-0067">ATP-binding</keyword>
<evidence type="ECO:0000256" key="2">
    <source>
        <dbReference type="ARBA" id="ARBA00022448"/>
    </source>
</evidence>
<dbReference type="SMART" id="SM00382">
    <property type="entry name" value="AAA"/>
    <property type="match status" value="2"/>
</dbReference>
<feature type="transmembrane region" description="Helical" evidence="10">
    <location>
        <begin position="860"/>
        <end position="877"/>
    </location>
</feature>
<feature type="transmembrane region" description="Helical" evidence="10">
    <location>
        <begin position="331"/>
        <end position="351"/>
    </location>
</feature>
<dbReference type="Gene3D" id="3.40.50.300">
    <property type="entry name" value="P-loop containing nucleotide triphosphate hydrolases"/>
    <property type="match status" value="2"/>
</dbReference>
<feature type="transmembrane region" description="Helical" evidence="10">
    <location>
        <begin position="782"/>
        <end position="810"/>
    </location>
</feature>
<dbReference type="FunFam" id="1.20.1560.10:FF:000055">
    <property type="entry name" value="ABC multidrug transporter (Eurofung)"/>
    <property type="match status" value="1"/>
</dbReference>
<feature type="transmembrane region" description="Helical" evidence="10">
    <location>
        <begin position="252"/>
        <end position="273"/>
    </location>
</feature>
<dbReference type="OrthoDB" id="6500128at2759"/>
<keyword evidence="14" id="KW-1185">Reference proteome</keyword>
<evidence type="ECO:0000256" key="5">
    <source>
        <dbReference type="ARBA" id="ARBA00022741"/>
    </source>
</evidence>
<feature type="transmembrane region" description="Helical" evidence="10">
    <location>
        <begin position="883"/>
        <end position="903"/>
    </location>
</feature>
<dbReference type="CDD" id="cd18579">
    <property type="entry name" value="ABC_6TM_ABCC_D1"/>
    <property type="match status" value="1"/>
</dbReference>
<dbReference type="InterPro" id="IPR044726">
    <property type="entry name" value="ABCC_6TM_D2"/>
</dbReference>
<evidence type="ECO:0000259" key="12">
    <source>
        <dbReference type="PROSITE" id="PS50929"/>
    </source>
</evidence>
<protein>
    <submittedName>
        <fullName evidence="13">ABC multidrug transporter</fullName>
    </submittedName>
</protein>
<dbReference type="InterPro" id="IPR050173">
    <property type="entry name" value="ABC_transporter_C-like"/>
</dbReference>
<dbReference type="SUPFAM" id="SSF52540">
    <property type="entry name" value="P-loop containing nucleoside triphosphate hydrolases"/>
    <property type="match status" value="2"/>
</dbReference>
<feature type="domain" description="ABC transporter" evidence="11">
    <location>
        <begin position="1060"/>
        <end position="1305"/>
    </location>
</feature>
<dbReference type="Gene3D" id="1.20.1560.10">
    <property type="entry name" value="ABC transporter type 1, transmembrane domain"/>
    <property type="match status" value="2"/>
</dbReference>
<gene>
    <name evidence="13" type="ORF">IF1G_06335</name>
</gene>
<evidence type="ECO:0000313" key="14">
    <source>
        <dbReference type="Proteomes" id="UP000315783"/>
    </source>
</evidence>
<dbReference type="GO" id="GO:0005886">
    <property type="term" value="C:plasma membrane"/>
    <property type="evidence" value="ECO:0007669"/>
    <property type="project" value="UniProtKB-SubCell"/>
</dbReference>
<evidence type="ECO:0000256" key="9">
    <source>
        <dbReference type="SAM" id="MobiDB-lite"/>
    </source>
</evidence>